<accession>A0A7W6MZR1</accession>
<dbReference type="RefSeq" id="WP_151412156.1">
    <property type="nucleotide sequence ID" value="NZ_AP028155.1"/>
</dbReference>
<protein>
    <recommendedName>
        <fullName evidence="4">Glycosyltransferase family 4 protein</fullName>
    </recommendedName>
</protein>
<feature type="transmembrane region" description="Helical" evidence="1">
    <location>
        <begin position="376"/>
        <end position="399"/>
    </location>
</feature>
<dbReference type="GeneID" id="93099970"/>
<comment type="caution">
    <text evidence="2">The sequence shown here is derived from an EMBL/GenBank/DDBJ whole genome shotgun (WGS) entry which is preliminary data.</text>
</comment>
<keyword evidence="1" id="KW-0472">Membrane</keyword>
<dbReference type="AlphaFoldDB" id="A0A7W6MZR1"/>
<evidence type="ECO:0008006" key="4">
    <source>
        <dbReference type="Google" id="ProtNLM"/>
    </source>
</evidence>
<evidence type="ECO:0000256" key="1">
    <source>
        <dbReference type="SAM" id="Phobius"/>
    </source>
</evidence>
<proteinExistence type="predicted"/>
<reference evidence="2 3" key="1">
    <citation type="submission" date="2020-08" db="EMBL/GenBank/DDBJ databases">
        <title>Genomic Encyclopedia of Type Strains, Phase IV (KMG-IV): sequencing the most valuable type-strain genomes for metagenomic binning, comparative biology and taxonomic classification.</title>
        <authorList>
            <person name="Goeker M."/>
        </authorList>
    </citation>
    <scope>NUCLEOTIDE SEQUENCE [LARGE SCALE GENOMIC DNA]</scope>
    <source>
        <strain evidence="2 3">DSM 105721</strain>
    </source>
</reference>
<evidence type="ECO:0000313" key="3">
    <source>
        <dbReference type="Proteomes" id="UP000546007"/>
    </source>
</evidence>
<evidence type="ECO:0000313" key="2">
    <source>
        <dbReference type="EMBL" id="MBB4027216.1"/>
    </source>
</evidence>
<sequence>MDIGGAQTYIYSKACFLEKQGFKVVIVTSYKGERILNFSCPHYYYEELYFSPCEYCKKKREKIITSIIESTHVDCDTIIESSTITMGQWAEFIAERINAKHLCYSLEENFSIKKRSLYDFVKFKSIRNELAGISEYSVGMMLKYFEHIKGKSRQYLLAASDDPIKDIDCNEVLMEQCCGVDYVIGTVGRTDKILFKVLLEKIPEYTKMHPDKRFLLIFIGGPTVNNKVLERYNSDNLTIVNTGYMYPIPEKLIKKLSVNIATAGSVYITAMYDIPSISTSAMDAEAIGIFNYTTTKNLYLDDNCSEEGKNNLYHLLDSILFENYCVTHPAMGVFEYRTSEKIFDIFMGHLDYLNKSCQTVMYYNINSIRCTRYEKMVYFFIIIFGIKFTRFTYNIVIYIKKRIKINK</sequence>
<dbReference type="EMBL" id="JACIES010000008">
    <property type="protein sequence ID" value="MBB4027216.1"/>
    <property type="molecule type" value="Genomic_DNA"/>
</dbReference>
<organism evidence="2 3">
    <name type="scientific">Butyricimonas faecihominis</name>
    <dbReference type="NCBI Taxonomy" id="1472416"/>
    <lineage>
        <taxon>Bacteria</taxon>
        <taxon>Pseudomonadati</taxon>
        <taxon>Bacteroidota</taxon>
        <taxon>Bacteroidia</taxon>
        <taxon>Bacteroidales</taxon>
        <taxon>Odoribacteraceae</taxon>
        <taxon>Butyricimonas</taxon>
    </lineage>
</organism>
<keyword evidence="3" id="KW-1185">Reference proteome</keyword>
<gene>
    <name evidence="2" type="ORF">GGR14_003026</name>
</gene>
<keyword evidence="1" id="KW-1133">Transmembrane helix</keyword>
<dbReference type="Proteomes" id="UP000546007">
    <property type="component" value="Unassembled WGS sequence"/>
</dbReference>
<name>A0A7W6MZR1_9BACT</name>
<keyword evidence="1" id="KW-0812">Transmembrane</keyword>